<accession>A0A448NY16</accession>
<keyword evidence="3" id="KW-1185">Reference proteome</keyword>
<evidence type="ECO:0000313" key="2">
    <source>
        <dbReference type="EMBL" id="VEI02854.1"/>
    </source>
</evidence>
<sequence>MLIVEPAGNAPGGRYAGRSHQRRHPRSAGGDRRGPPVAQLRAHPRWGKDFQYWCGPCCCGRMSPWQIPQIAADVRAVASPVTDVAEERGAPAATADPPHHEAGVTAPAAVAPVAVTGTVRVATMIETAAGRVGTVTTTAIIVDPVVGTTTGATPDVVMMITVGTGVATTIAREADRAGTEIAIETAVATGAETMIVASHGARRVAADVTGIAVRAATTRVVTADAVAGTRAVDVTSVGPIVADTSPTGPGEIVGPGVTTIEERPGTMPAARLGDADATPMSRWHRWTSTRTLCRPR</sequence>
<name>A0A448NY16_9ACTN</name>
<dbReference type="Proteomes" id="UP000277858">
    <property type="component" value="Chromosome"/>
</dbReference>
<reference evidence="2 3" key="1">
    <citation type="submission" date="2018-12" db="EMBL/GenBank/DDBJ databases">
        <authorList>
            <consortium name="Pathogen Informatics"/>
        </authorList>
    </citation>
    <scope>NUCLEOTIDE SEQUENCE [LARGE SCALE GENOMIC DNA]</scope>
    <source>
        <strain evidence="2 3">NCTC13652</strain>
    </source>
</reference>
<protein>
    <submittedName>
        <fullName evidence="2">Uncharacterized protein</fullName>
    </submittedName>
</protein>
<evidence type="ECO:0000256" key="1">
    <source>
        <dbReference type="SAM" id="MobiDB-lite"/>
    </source>
</evidence>
<organism evidence="2 3">
    <name type="scientific">Acidipropionibacterium jensenii</name>
    <dbReference type="NCBI Taxonomy" id="1749"/>
    <lineage>
        <taxon>Bacteria</taxon>
        <taxon>Bacillati</taxon>
        <taxon>Actinomycetota</taxon>
        <taxon>Actinomycetes</taxon>
        <taxon>Propionibacteriales</taxon>
        <taxon>Propionibacteriaceae</taxon>
        <taxon>Acidipropionibacterium</taxon>
    </lineage>
</organism>
<feature type="region of interest" description="Disordered" evidence="1">
    <location>
        <begin position="1"/>
        <end position="39"/>
    </location>
</feature>
<dbReference type="EMBL" id="LR134473">
    <property type="protein sequence ID" value="VEI02854.1"/>
    <property type="molecule type" value="Genomic_DNA"/>
</dbReference>
<dbReference type="AlphaFoldDB" id="A0A448NY16"/>
<feature type="compositionally biased region" description="Basic residues" evidence="1">
    <location>
        <begin position="17"/>
        <end position="26"/>
    </location>
</feature>
<dbReference type="STRING" id="1122997.GCA_000425285_02095"/>
<evidence type="ECO:0000313" key="3">
    <source>
        <dbReference type="Proteomes" id="UP000277858"/>
    </source>
</evidence>
<proteinExistence type="predicted"/>
<gene>
    <name evidence="2" type="ORF">NCTC13652_01043</name>
</gene>